<evidence type="ECO:0000313" key="3">
    <source>
        <dbReference type="EMBL" id="SMX73151.1"/>
    </source>
</evidence>
<reference evidence="3 4" key="1">
    <citation type="submission" date="2017-03" db="EMBL/GenBank/DDBJ databases">
        <authorList>
            <person name="Afonso C.L."/>
            <person name="Miller P.J."/>
            <person name="Scott M.A."/>
            <person name="Spackman E."/>
            <person name="Goraichik I."/>
            <person name="Dimitrov K.M."/>
            <person name="Suarez D.L."/>
            <person name="Swayne D.E."/>
        </authorList>
    </citation>
    <scope>NUCLEOTIDE SEQUENCE [LARGE SCALE GENOMIC DNA]</scope>
    <source>
        <strain evidence="3 4">Mu101</strain>
    </source>
</reference>
<evidence type="ECO:0000313" key="4">
    <source>
        <dbReference type="Proteomes" id="UP000234498"/>
    </source>
</evidence>
<protein>
    <submittedName>
        <fullName evidence="3">Flp pilus-assembly TadE/G-like</fullName>
    </submittedName>
</protein>
<proteinExistence type="predicted"/>
<sequence>MSTTGEHRSERREDSTRGQESDHDSDAGSITPLAIGFVVIALLLAFLIAALTDLHMARRELQGLADSAALAASDSFEPAPGDDPGLVFSPPAAERAAGRYLDAVPTPKDMGDLRLSADADGAHSVRIRIEARYSPALLSPFVPGLIDLHATAYARGALRLD</sequence>
<dbReference type="Pfam" id="PF13400">
    <property type="entry name" value="Tad"/>
    <property type="match status" value="1"/>
</dbReference>
<keyword evidence="2" id="KW-0472">Membrane</keyword>
<accession>A0A2H1ID57</accession>
<dbReference type="OrthoDB" id="4808490at2"/>
<dbReference type="AlphaFoldDB" id="A0A2H1ID57"/>
<dbReference type="Proteomes" id="UP000234498">
    <property type="component" value="Unassembled WGS sequence"/>
</dbReference>
<dbReference type="RefSeq" id="WP_101554084.1">
    <property type="nucleotide sequence ID" value="NZ_CP026734.1"/>
</dbReference>
<evidence type="ECO:0000256" key="2">
    <source>
        <dbReference type="SAM" id="Phobius"/>
    </source>
</evidence>
<gene>
    <name evidence="3" type="ORF">BLIN101_01062</name>
</gene>
<keyword evidence="2" id="KW-0812">Transmembrane</keyword>
<name>A0A2H1ID57_BRELN</name>
<keyword evidence="2" id="KW-1133">Transmembrane helix</keyword>
<dbReference type="GeneID" id="303222188"/>
<dbReference type="InterPro" id="IPR028087">
    <property type="entry name" value="Tad_N"/>
</dbReference>
<feature type="transmembrane region" description="Helical" evidence="2">
    <location>
        <begin position="30"/>
        <end position="51"/>
    </location>
</feature>
<organism evidence="3 4">
    <name type="scientific">Brevibacterium linens</name>
    <dbReference type="NCBI Taxonomy" id="1703"/>
    <lineage>
        <taxon>Bacteria</taxon>
        <taxon>Bacillati</taxon>
        <taxon>Actinomycetota</taxon>
        <taxon>Actinomycetes</taxon>
        <taxon>Micrococcales</taxon>
        <taxon>Brevibacteriaceae</taxon>
        <taxon>Brevibacterium</taxon>
    </lineage>
</organism>
<dbReference type="EMBL" id="FXZA01000003">
    <property type="protein sequence ID" value="SMX73151.1"/>
    <property type="molecule type" value="Genomic_DNA"/>
</dbReference>
<feature type="compositionally biased region" description="Basic and acidic residues" evidence="1">
    <location>
        <begin position="1"/>
        <end position="26"/>
    </location>
</feature>
<evidence type="ECO:0000256" key="1">
    <source>
        <dbReference type="SAM" id="MobiDB-lite"/>
    </source>
</evidence>
<feature type="region of interest" description="Disordered" evidence="1">
    <location>
        <begin position="1"/>
        <end position="27"/>
    </location>
</feature>